<evidence type="ECO:0000256" key="1">
    <source>
        <dbReference type="ARBA" id="ARBA00004123"/>
    </source>
</evidence>
<name>J3LQ24_ORYBR</name>
<reference evidence="8" key="2">
    <citation type="submission" date="2013-04" db="UniProtKB">
        <authorList>
            <consortium name="EnsemblPlants"/>
        </authorList>
    </citation>
    <scope>IDENTIFICATION</scope>
</reference>
<feature type="compositionally biased region" description="Basic residues" evidence="6">
    <location>
        <begin position="127"/>
        <end position="137"/>
    </location>
</feature>
<dbReference type="Gene3D" id="3.30.730.10">
    <property type="entry name" value="AP2/ERF domain"/>
    <property type="match status" value="1"/>
</dbReference>
<dbReference type="AlphaFoldDB" id="J3LQ24"/>
<protein>
    <recommendedName>
        <fullName evidence="7">AP2/ERF domain-containing protein</fullName>
    </recommendedName>
</protein>
<dbReference type="Gramene" id="OB03G31500.1">
    <property type="protein sequence ID" value="OB03G31500.1"/>
    <property type="gene ID" value="OB03G31500"/>
</dbReference>
<keyword evidence="2" id="KW-0805">Transcription regulation</keyword>
<keyword evidence="4" id="KW-0804">Transcription</keyword>
<reference evidence="8" key="1">
    <citation type="journal article" date="2013" name="Nat. Commun.">
        <title>Whole-genome sequencing of Oryza brachyantha reveals mechanisms underlying Oryza genome evolution.</title>
        <authorList>
            <person name="Chen J."/>
            <person name="Huang Q."/>
            <person name="Gao D."/>
            <person name="Wang J."/>
            <person name="Lang Y."/>
            <person name="Liu T."/>
            <person name="Li B."/>
            <person name="Bai Z."/>
            <person name="Luis Goicoechea J."/>
            <person name="Liang C."/>
            <person name="Chen C."/>
            <person name="Zhang W."/>
            <person name="Sun S."/>
            <person name="Liao Y."/>
            <person name="Zhang X."/>
            <person name="Yang L."/>
            <person name="Song C."/>
            <person name="Wang M."/>
            <person name="Shi J."/>
            <person name="Liu G."/>
            <person name="Liu J."/>
            <person name="Zhou H."/>
            <person name="Zhou W."/>
            <person name="Yu Q."/>
            <person name="An N."/>
            <person name="Chen Y."/>
            <person name="Cai Q."/>
            <person name="Wang B."/>
            <person name="Liu B."/>
            <person name="Min J."/>
            <person name="Huang Y."/>
            <person name="Wu H."/>
            <person name="Li Z."/>
            <person name="Zhang Y."/>
            <person name="Yin Y."/>
            <person name="Song W."/>
            <person name="Jiang J."/>
            <person name="Jackson S.A."/>
            <person name="Wing R.A."/>
            <person name="Wang J."/>
            <person name="Chen M."/>
        </authorList>
    </citation>
    <scope>NUCLEOTIDE SEQUENCE [LARGE SCALE GENOMIC DNA]</scope>
    <source>
        <strain evidence="8">cv. IRGC 101232</strain>
    </source>
</reference>
<feature type="region of interest" description="Disordered" evidence="6">
    <location>
        <begin position="187"/>
        <end position="209"/>
    </location>
</feature>
<sequence>MCRKKRSSHGDNIVPNHGALPPLQSAVEEYEGRLGQEGLRRRREEINDGDRPENGLLRLKEVVEDEIRAVPPPPRGAPPPGKAAVESDKSLASQQLGGIGGSGSTTRGGGGKPKRGGAGKQPAASRHGYRGVHKRTYGRWASEIRDTKKGHRVWIGTYDTAEAAARAYDAEARRIHGCKAKTNFTAGERRPAPVAKACRSKRPKKGGSC</sequence>
<feature type="domain" description="AP2/ERF" evidence="7">
    <location>
        <begin position="128"/>
        <end position="185"/>
    </location>
</feature>
<dbReference type="OMA" id="RIHGCKA"/>
<dbReference type="GeneID" id="102703111"/>
<dbReference type="GO" id="GO:0009873">
    <property type="term" value="P:ethylene-activated signaling pathway"/>
    <property type="evidence" value="ECO:0007669"/>
    <property type="project" value="InterPro"/>
</dbReference>
<feature type="compositionally biased region" description="Basic residues" evidence="6">
    <location>
        <begin position="198"/>
        <end position="209"/>
    </location>
</feature>
<dbReference type="OrthoDB" id="1932364at2759"/>
<accession>J3LQ24</accession>
<comment type="subcellular location">
    <subcellularLocation>
        <location evidence="1">Nucleus</location>
    </subcellularLocation>
</comment>
<gene>
    <name evidence="8" type="primary">LOC102703111</name>
</gene>
<dbReference type="HOGENOM" id="CLU_1317215_0_0_1"/>
<keyword evidence="9" id="KW-1185">Reference proteome</keyword>
<dbReference type="STRING" id="4533.J3LQ24"/>
<keyword evidence="5" id="KW-0539">Nucleus</keyword>
<evidence type="ECO:0000256" key="5">
    <source>
        <dbReference type="ARBA" id="ARBA00023242"/>
    </source>
</evidence>
<keyword evidence="3" id="KW-0238">DNA-binding</keyword>
<dbReference type="PROSITE" id="PS51032">
    <property type="entry name" value="AP2_ERF"/>
    <property type="match status" value="1"/>
</dbReference>
<feature type="region of interest" description="Disordered" evidence="6">
    <location>
        <begin position="1"/>
        <end position="141"/>
    </location>
</feature>
<dbReference type="Proteomes" id="UP000006038">
    <property type="component" value="Chromosome 3"/>
</dbReference>
<evidence type="ECO:0000256" key="6">
    <source>
        <dbReference type="SAM" id="MobiDB-lite"/>
    </source>
</evidence>
<dbReference type="GO" id="GO:0003677">
    <property type="term" value="F:DNA binding"/>
    <property type="evidence" value="ECO:0007669"/>
    <property type="project" value="UniProtKB-KW"/>
</dbReference>
<proteinExistence type="predicted"/>
<dbReference type="EnsemblPlants" id="OB03G31500.1">
    <property type="protein sequence ID" value="OB03G31500.1"/>
    <property type="gene ID" value="OB03G31500"/>
</dbReference>
<dbReference type="GO" id="GO:0003700">
    <property type="term" value="F:DNA-binding transcription factor activity"/>
    <property type="evidence" value="ECO:0007669"/>
    <property type="project" value="InterPro"/>
</dbReference>
<dbReference type="Pfam" id="PF00847">
    <property type="entry name" value="AP2"/>
    <property type="match status" value="1"/>
</dbReference>
<dbReference type="SMART" id="SM00380">
    <property type="entry name" value="AP2"/>
    <property type="match status" value="1"/>
</dbReference>
<evidence type="ECO:0000259" key="7">
    <source>
        <dbReference type="PROSITE" id="PS51032"/>
    </source>
</evidence>
<dbReference type="PANTHER" id="PTHR31190:SF434">
    <property type="entry name" value="AP2_ERF DOMAIN PROTEIN"/>
    <property type="match status" value="1"/>
</dbReference>
<feature type="compositionally biased region" description="Gly residues" evidence="6">
    <location>
        <begin position="97"/>
        <end position="111"/>
    </location>
</feature>
<feature type="compositionally biased region" description="Pro residues" evidence="6">
    <location>
        <begin position="70"/>
        <end position="81"/>
    </location>
</feature>
<evidence type="ECO:0000256" key="4">
    <source>
        <dbReference type="ARBA" id="ARBA00023163"/>
    </source>
</evidence>
<organism evidence="8">
    <name type="scientific">Oryza brachyantha</name>
    <name type="common">malo sina</name>
    <dbReference type="NCBI Taxonomy" id="4533"/>
    <lineage>
        <taxon>Eukaryota</taxon>
        <taxon>Viridiplantae</taxon>
        <taxon>Streptophyta</taxon>
        <taxon>Embryophyta</taxon>
        <taxon>Tracheophyta</taxon>
        <taxon>Spermatophyta</taxon>
        <taxon>Magnoliopsida</taxon>
        <taxon>Liliopsida</taxon>
        <taxon>Poales</taxon>
        <taxon>Poaceae</taxon>
        <taxon>BOP clade</taxon>
        <taxon>Oryzoideae</taxon>
        <taxon>Oryzeae</taxon>
        <taxon>Oryzinae</taxon>
        <taxon>Oryza</taxon>
    </lineage>
</organism>
<feature type="compositionally biased region" description="Basic and acidic residues" evidence="6">
    <location>
        <begin position="30"/>
        <end position="68"/>
    </location>
</feature>
<dbReference type="InterPro" id="IPR044808">
    <property type="entry name" value="ERF_plant"/>
</dbReference>
<dbReference type="PRINTS" id="PR00367">
    <property type="entry name" value="ETHRSPELEMNT"/>
</dbReference>
<evidence type="ECO:0000313" key="8">
    <source>
        <dbReference type="EnsemblPlants" id="OB03G31500.1"/>
    </source>
</evidence>
<dbReference type="SUPFAM" id="SSF54171">
    <property type="entry name" value="DNA-binding domain"/>
    <property type="match status" value="1"/>
</dbReference>
<dbReference type="GO" id="GO:0005634">
    <property type="term" value="C:nucleus"/>
    <property type="evidence" value="ECO:0007669"/>
    <property type="project" value="UniProtKB-SubCell"/>
</dbReference>
<evidence type="ECO:0000256" key="2">
    <source>
        <dbReference type="ARBA" id="ARBA00023015"/>
    </source>
</evidence>
<dbReference type="InterPro" id="IPR036955">
    <property type="entry name" value="AP2/ERF_dom_sf"/>
</dbReference>
<dbReference type="PANTHER" id="PTHR31190">
    <property type="entry name" value="DNA-BINDING DOMAIN"/>
    <property type="match status" value="1"/>
</dbReference>
<dbReference type="InterPro" id="IPR001471">
    <property type="entry name" value="AP2/ERF_dom"/>
</dbReference>
<dbReference type="InterPro" id="IPR016177">
    <property type="entry name" value="DNA-bd_dom_sf"/>
</dbReference>
<dbReference type="RefSeq" id="XP_040378498.1">
    <property type="nucleotide sequence ID" value="XM_040522564.1"/>
</dbReference>
<evidence type="ECO:0000256" key="3">
    <source>
        <dbReference type="ARBA" id="ARBA00023125"/>
    </source>
</evidence>
<evidence type="ECO:0000313" key="9">
    <source>
        <dbReference type="Proteomes" id="UP000006038"/>
    </source>
</evidence>